<dbReference type="GeneID" id="90984153"/>
<dbReference type="OrthoDB" id="9797047at2"/>
<evidence type="ECO:0000313" key="3">
    <source>
        <dbReference type="Proteomes" id="UP000027665"/>
    </source>
</evidence>
<comment type="caution">
    <text evidence="2">The sequence shown here is derived from an EMBL/GenBank/DDBJ whole genome shotgun (WGS) entry which is preliminary data.</text>
</comment>
<dbReference type="AlphaFoldDB" id="A0A073IQ34"/>
<dbReference type="InterPro" id="IPR013096">
    <property type="entry name" value="Cupin_2"/>
</dbReference>
<dbReference type="RefSeq" id="WP_037977286.1">
    <property type="nucleotide sequence ID" value="NZ_JMKI01000037.1"/>
</dbReference>
<dbReference type="InterPro" id="IPR011051">
    <property type="entry name" value="RmlC_Cupin_sf"/>
</dbReference>
<evidence type="ECO:0000259" key="1">
    <source>
        <dbReference type="Pfam" id="PF07883"/>
    </source>
</evidence>
<dbReference type="EMBL" id="JMKI01000037">
    <property type="protein sequence ID" value="KEJ91874.1"/>
    <property type="molecule type" value="Genomic_DNA"/>
</dbReference>
<dbReference type="SUPFAM" id="SSF51182">
    <property type="entry name" value="RmlC-like cupins"/>
    <property type="match status" value="1"/>
</dbReference>
<dbReference type="Gene3D" id="2.60.120.10">
    <property type="entry name" value="Jelly Rolls"/>
    <property type="match status" value="1"/>
</dbReference>
<keyword evidence="3" id="KW-1185">Reference proteome</keyword>
<gene>
    <name evidence="2" type="ORF">EH55_07850</name>
</gene>
<dbReference type="eggNOG" id="COG0662">
    <property type="taxonomic scope" value="Bacteria"/>
</dbReference>
<dbReference type="Pfam" id="PF07883">
    <property type="entry name" value="Cupin_2"/>
    <property type="match status" value="1"/>
</dbReference>
<dbReference type="InterPro" id="IPR014710">
    <property type="entry name" value="RmlC-like_jellyroll"/>
</dbReference>
<protein>
    <recommendedName>
        <fullName evidence="1">Cupin type-2 domain-containing protein</fullName>
    </recommendedName>
</protein>
<sequence length="109" mass="11517">MRIDFNKLKEISISGMNGGSGEIFAKLSPLPKGKVIYSRLPKGASIGMHGHKTSTDINFVVSGEGKSFCGGAEEKLYPGICCCALAGDSHSIINTGEEELVLFTVVVEP</sequence>
<evidence type="ECO:0000313" key="2">
    <source>
        <dbReference type="EMBL" id="KEJ91874.1"/>
    </source>
</evidence>
<proteinExistence type="predicted"/>
<accession>A0A073IQ34</accession>
<dbReference type="STRING" id="2754.EH55_07850"/>
<dbReference type="Proteomes" id="UP000027665">
    <property type="component" value="Unassembled WGS sequence"/>
</dbReference>
<organism evidence="2 3">
    <name type="scientific">Synergistes jonesii</name>
    <dbReference type="NCBI Taxonomy" id="2754"/>
    <lineage>
        <taxon>Bacteria</taxon>
        <taxon>Thermotogati</taxon>
        <taxon>Synergistota</taxon>
        <taxon>Synergistia</taxon>
        <taxon>Synergistales</taxon>
        <taxon>Synergistaceae</taxon>
        <taxon>Synergistes</taxon>
    </lineage>
</organism>
<name>A0A073IQ34_9BACT</name>
<reference evidence="2 3" key="1">
    <citation type="submission" date="2014-04" db="EMBL/GenBank/DDBJ databases">
        <title>Draft Genome Sequence of Synergistes jonesii.</title>
        <authorList>
            <person name="Coil D.A."/>
            <person name="Eisen J.A."/>
            <person name="Holland-Moritz H.E."/>
        </authorList>
    </citation>
    <scope>NUCLEOTIDE SEQUENCE [LARGE SCALE GENOMIC DNA]</scope>
    <source>
        <strain evidence="2 3">78-1</strain>
    </source>
</reference>
<feature type="domain" description="Cupin type-2" evidence="1">
    <location>
        <begin position="38"/>
        <end position="105"/>
    </location>
</feature>